<dbReference type="InterPro" id="IPR051357">
    <property type="entry name" value="H3K9_HMTase_SUVAR3-9"/>
</dbReference>
<dbReference type="PANTHER" id="PTHR45660">
    <property type="entry name" value="HISTONE-LYSINE N-METHYLTRANSFERASE SETMAR"/>
    <property type="match status" value="1"/>
</dbReference>
<feature type="region of interest" description="Disordered" evidence="8">
    <location>
        <begin position="541"/>
        <end position="560"/>
    </location>
</feature>
<evidence type="ECO:0000256" key="7">
    <source>
        <dbReference type="PROSITE-ProRule" id="PRU00358"/>
    </source>
</evidence>
<dbReference type="GO" id="GO:0005694">
    <property type="term" value="C:chromosome"/>
    <property type="evidence" value="ECO:0007669"/>
    <property type="project" value="UniProtKB-SubCell"/>
</dbReference>
<feature type="compositionally biased region" description="Polar residues" evidence="8">
    <location>
        <begin position="782"/>
        <end position="792"/>
    </location>
</feature>
<feature type="compositionally biased region" description="Basic and acidic residues" evidence="8">
    <location>
        <begin position="707"/>
        <end position="717"/>
    </location>
</feature>
<comment type="subcellular location">
    <subcellularLocation>
        <location evidence="1">Chromosome</location>
    </subcellularLocation>
    <subcellularLocation>
        <location evidence="7">Nucleus</location>
    </subcellularLocation>
</comment>
<dbReference type="Gene3D" id="2.30.280.10">
    <property type="entry name" value="SRA-YDG"/>
    <property type="match status" value="1"/>
</dbReference>
<dbReference type="GO" id="GO:0008270">
    <property type="term" value="F:zinc ion binding"/>
    <property type="evidence" value="ECO:0007669"/>
    <property type="project" value="InterPro"/>
</dbReference>
<name>A0A086JGC1_TOXGO</name>
<dbReference type="VEuPathDB" id="ToxoDB:TGDOM2_255970"/>
<sequence length="1547" mass="172244">MELSVQPVSGQWPATVSGGQAGNLENAPKCPKHCWPPLSLLPRPRFSQPVHYAVRTNSSRNRETPGHEFTLCYRSSGAASSVRNALTSTCRACLYEAASQRRGPVFARKAFKYSDTESRGNAFPACVAEKTCRRFSPSRRTGEQCQFRPGVKRRREDSKENYNRVLSAALRSLYVAAQQSPSPYSPWRRHLPRFSTFAFSGRGFTPFFCHPSDESSAISSPRLLSSKSSATACACCPPFVEPIEILDDSEQESEDVAVLISDLDSEEEKGRLHQLQQCFKERRRRTRQLRGVGKKLRAEKPETGESGKRKASDCVEEVDVRHLDMGTGVEDYEDFFQLNADEKALWLALKFIHLYQRCAEKVATPGSMSRALRKMKEMVENLFPSNVIGPGSLRVMPGFRCLYTGQLSAVGLHCSFNDRMCIGHDDESLPTVTSLLLNDDRVEDYNDIIIVYGEENDGKGYGAYPGDQMLFIGGTNTRNYSLWNAWKLEYPVRVVRGYKCKSKYAPSFGFRYDGLYRVVEMLADSNNSPCVFHPRSRSPFSPSPSSSSSPPSSPSSSSQLCSSPSSSFSSFVASGAGTRFCRRSEGEFEERRVSREWNCTEKATRRECLRSTNTEAYTDPQTSDGCSSFSSSVLSPLSHRRALSTRNRYALPARTRPAPPSPDSDADLSLSRSASRSRSFSLCASELPDRGGSQAVSLSHLHSRLPRGCDEEPRKQTDLGLSESRRNFSPTEGEKAGDRVFRACFPSRGPCHYTQDSAEFSIVRRSTSRSPQGGKRLRRQNVFASNSMSHAVSESPSPPRGERRSASSPRSSATQAKTASSCSFALSPQSSQPLNECRRQTSESRKSLDVESEVEAREYRKHALGEMGENNGCGQVSPGGAGFYAKRERQHLDGRRVFKFVLVSIHRDTYLPPESRVPNRDLAIFNHKLFEDDKGLKKVKALAYYQSRAHYKIQEQLQASLPSSLSRSTKVVQVSSDLPFRFAVAIPPVLKLPGQTQSILSNFLCIMAAAYKIYTEIKLAVDPAVSATPSGALLAVWKYQTAVSAFASPPPPQESSVSEAKPSAKPPIQSRFFAPSLTAVAPPCWALCGLLPLKLLLTHVELELRELSPENKARLVEQARVDCRRHPPGYLESKRDNALPSFSKTQEEFADLLVKLKNKTRAPGRHRPLVWTEGKTEILVTSELAKIFSHQLLPQSATCGIYSSIELCSPLPDSWSPWEDISQGREKFPVPAINDVDDLPPPVDFSYQVRNVCFSRLPNFCMLCLCAGCVPPDKDTSTWERIEVEGYSSGLRDPETGRVYCAGSNLSFIQETATLAVCTSYCLCDKSICRNRYPEDLAYPVMVAKTKLAGWELRTQVAIPSGAFIMQYVGEMMCRATMEGRSRHNSRRGYHNYCMEIVQDEWEWEDNWKLPCIDSLFLGNASRFLNHSCEPNVEVRNIWRGPLLPIVGVFSRRKINAGEALTYAYGSGYETIKCWCGTKACKGYIGDRFGAEGKEEGKRGARELRQKSRNATHAGAETGLETADFSDDETKKKGGHHSSSKTNCRGR</sequence>
<protein>
    <submittedName>
        <fullName evidence="12">Histone lysine methyltransferase SET/SUV39</fullName>
        <ecNumber evidence="12">2.1.1.43</ecNumber>
    </submittedName>
</protein>
<dbReference type="SUPFAM" id="SSF82199">
    <property type="entry name" value="SET domain"/>
    <property type="match status" value="1"/>
</dbReference>
<feature type="compositionally biased region" description="Polar residues" evidence="8">
    <location>
        <begin position="814"/>
        <end position="834"/>
    </location>
</feature>
<dbReference type="GO" id="GO:0042054">
    <property type="term" value="F:histone methyltransferase activity"/>
    <property type="evidence" value="ECO:0007669"/>
    <property type="project" value="InterPro"/>
</dbReference>
<feature type="region of interest" description="Disordered" evidence="8">
    <location>
        <begin position="762"/>
        <end position="853"/>
    </location>
</feature>
<evidence type="ECO:0000256" key="2">
    <source>
        <dbReference type="ARBA" id="ARBA00022454"/>
    </source>
</evidence>
<feature type="compositionally biased region" description="Polar residues" evidence="8">
    <location>
        <begin position="762"/>
        <end position="771"/>
    </location>
</feature>
<evidence type="ECO:0000259" key="10">
    <source>
        <dbReference type="PROSITE" id="PS50868"/>
    </source>
</evidence>
<evidence type="ECO:0000256" key="8">
    <source>
        <dbReference type="SAM" id="MobiDB-lite"/>
    </source>
</evidence>
<dbReference type="PROSITE" id="PS51015">
    <property type="entry name" value="YDG"/>
    <property type="match status" value="1"/>
</dbReference>
<evidence type="ECO:0000313" key="12">
    <source>
        <dbReference type="EMBL" id="KFG31189.1"/>
    </source>
</evidence>
<dbReference type="Pfam" id="PF02182">
    <property type="entry name" value="SAD_SRA"/>
    <property type="match status" value="1"/>
</dbReference>
<dbReference type="PROSITE" id="PS50280">
    <property type="entry name" value="SET"/>
    <property type="match status" value="1"/>
</dbReference>
<dbReference type="SMART" id="SM00317">
    <property type="entry name" value="SET"/>
    <property type="match status" value="1"/>
</dbReference>
<dbReference type="InterPro" id="IPR001214">
    <property type="entry name" value="SET_dom"/>
</dbReference>
<dbReference type="Pfam" id="PF05033">
    <property type="entry name" value="Pre-SET"/>
    <property type="match status" value="1"/>
</dbReference>
<dbReference type="InterPro" id="IPR003616">
    <property type="entry name" value="Post-SET_dom"/>
</dbReference>
<dbReference type="GO" id="GO:0005634">
    <property type="term" value="C:nucleus"/>
    <property type="evidence" value="ECO:0007669"/>
    <property type="project" value="UniProtKB-SubCell"/>
</dbReference>
<keyword evidence="2" id="KW-0158">Chromosome</keyword>
<reference evidence="12 13" key="1">
    <citation type="submission" date="2014-02" db="EMBL/GenBank/DDBJ databases">
        <authorList>
            <person name="Sibley D."/>
            <person name="Venepally P."/>
            <person name="Karamycheva S."/>
            <person name="Hadjithomas M."/>
            <person name="Khan A."/>
            <person name="Brunk B."/>
            <person name="Roos D."/>
            <person name="Caler E."/>
            <person name="Lorenzi H."/>
        </authorList>
    </citation>
    <scope>NUCLEOTIDE SEQUENCE [LARGE SCALE GENOMIC DNA]</scope>
    <source>
        <strain evidence="12 13">GAB2-2007-GAL-DOM2</strain>
    </source>
</reference>
<evidence type="ECO:0000256" key="6">
    <source>
        <dbReference type="ARBA" id="ARBA00023242"/>
    </source>
</evidence>
<dbReference type="SUPFAM" id="SSF88697">
    <property type="entry name" value="PUA domain-like"/>
    <property type="match status" value="1"/>
</dbReference>
<dbReference type="Proteomes" id="UP000028837">
    <property type="component" value="Unassembled WGS sequence"/>
</dbReference>
<feature type="compositionally biased region" description="Basic and acidic residues" evidence="8">
    <location>
        <begin position="836"/>
        <end position="853"/>
    </location>
</feature>
<dbReference type="InterPro" id="IPR046341">
    <property type="entry name" value="SET_dom_sf"/>
</dbReference>
<evidence type="ECO:0000256" key="4">
    <source>
        <dbReference type="ARBA" id="ARBA00022679"/>
    </source>
</evidence>
<evidence type="ECO:0000259" key="11">
    <source>
        <dbReference type="PROSITE" id="PS51015"/>
    </source>
</evidence>
<feature type="region of interest" description="Disordered" evidence="8">
    <location>
        <begin position="645"/>
        <end position="672"/>
    </location>
</feature>
<dbReference type="InterPro" id="IPR015947">
    <property type="entry name" value="PUA-like_sf"/>
</dbReference>
<keyword evidence="3 12" id="KW-0489">Methyltransferase</keyword>
<dbReference type="GO" id="GO:0032259">
    <property type="term" value="P:methylation"/>
    <property type="evidence" value="ECO:0007669"/>
    <property type="project" value="UniProtKB-KW"/>
</dbReference>
<feature type="domain" description="Post-SET" evidence="10">
    <location>
        <begin position="1470"/>
        <end position="1486"/>
    </location>
</feature>
<dbReference type="Gene3D" id="2.170.270.10">
    <property type="entry name" value="SET domain"/>
    <property type="match status" value="1"/>
</dbReference>
<feature type="compositionally biased region" description="Basic and acidic residues" evidence="8">
    <location>
        <begin position="1495"/>
        <end position="1506"/>
    </location>
</feature>
<organism evidence="12 13">
    <name type="scientific">Toxoplasma gondii GAB2-2007-GAL-DOM2</name>
    <dbReference type="NCBI Taxonomy" id="1130820"/>
    <lineage>
        <taxon>Eukaryota</taxon>
        <taxon>Sar</taxon>
        <taxon>Alveolata</taxon>
        <taxon>Apicomplexa</taxon>
        <taxon>Conoidasida</taxon>
        <taxon>Coccidia</taxon>
        <taxon>Eucoccidiorida</taxon>
        <taxon>Eimeriorina</taxon>
        <taxon>Sarcocystidae</taxon>
        <taxon>Toxoplasma</taxon>
    </lineage>
</organism>
<feature type="region of interest" description="Disordered" evidence="8">
    <location>
        <begin position="1495"/>
        <end position="1547"/>
    </location>
</feature>
<dbReference type="EC" id="2.1.1.43" evidence="12"/>
<dbReference type="SMART" id="SM00466">
    <property type="entry name" value="SRA"/>
    <property type="match status" value="1"/>
</dbReference>
<keyword evidence="6 7" id="KW-0539">Nucleus</keyword>
<gene>
    <name evidence="12" type="ORF">TGDOM2_255970</name>
</gene>
<keyword evidence="5" id="KW-0949">S-adenosyl-L-methionine</keyword>
<evidence type="ECO:0000259" key="9">
    <source>
        <dbReference type="PROSITE" id="PS50280"/>
    </source>
</evidence>
<feature type="region of interest" description="Disordered" evidence="8">
    <location>
        <begin position="1"/>
        <end position="20"/>
    </location>
</feature>
<dbReference type="InterPro" id="IPR036987">
    <property type="entry name" value="SRA-YDG_sf"/>
</dbReference>
<evidence type="ECO:0000256" key="5">
    <source>
        <dbReference type="ARBA" id="ARBA00022691"/>
    </source>
</evidence>
<dbReference type="EMBL" id="AHZU02001553">
    <property type="protein sequence ID" value="KFG31189.1"/>
    <property type="molecule type" value="Genomic_DNA"/>
</dbReference>
<feature type="compositionally biased region" description="Polar residues" evidence="8">
    <location>
        <begin position="1"/>
        <end position="18"/>
    </location>
</feature>
<feature type="domain" description="SET" evidence="9">
    <location>
        <begin position="1339"/>
        <end position="1466"/>
    </location>
</feature>
<dbReference type="InterPro" id="IPR003105">
    <property type="entry name" value="SRA_YDG"/>
</dbReference>
<proteinExistence type="predicted"/>
<feature type="region of interest" description="Disordered" evidence="8">
    <location>
        <begin position="703"/>
        <end position="734"/>
    </location>
</feature>
<dbReference type="PROSITE" id="PS50868">
    <property type="entry name" value="POST_SET"/>
    <property type="match status" value="1"/>
</dbReference>
<accession>A0A086JGC1</accession>
<evidence type="ECO:0000313" key="13">
    <source>
        <dbReference type="Proteomes" id="UP000028837"/>
    </source>
</evidence>
<feature type="compositionally biased region" description="Basic residues" evidence="8">
    <location>
        <begin position="1533"/>
        <end position="1547"/>
    </location>
</feature>
<dbReference type="InterPro" id="IPR007728">
    <property type="entry name" value="Pre-SET_dom"/>
</dbReference>
<dbReference type="OrthoDB" id="616263at2759"/>
<keyword evidence="4 12" id="KW-0808">Transferase</keyword>
<evidence type="ECO:0000256" key="3">
    <source>
        <dbReference type="ARBA" id="ARBA00022603"/>
    </source>
</evidence>
<comment type="caution">
    <text evidence="12">The sequence shown here is derived from an EMBL/GenBank/DDBJ whole genome shotgun (WGS) entry which is preliminary data.</text>
</comment>
<evidence type="ECO:0000256" key="1">
    <source>
        <dbReference type="ARBA" id="ARBA00004286"/>
    </source>
</evidence>
<dbReference type="GO" id="GO:0003690">
    <property type="term" value="F:double-stranded DNA binding"/>
    <property type="evidence" value="ECO:0007669"/>
    <property type="project" value="TreeGrafter"/>
</dbReference>
<dbReference type="PANTHER" id="PTHR45660:SF13">
    <property type="entry name" value="HISTONE-LYSINE N-METHYLTRANSFERASE SETMAR"/>
    <property type="match status" value="1"/>
</dbReference>
<feature type="domain" description="YDG" evidence="11">
    <location>
        <begin position="390"/>
        <end position="538"/>
    </location>
</feature>
<dbReference type="Pfam" id="PF00856">
    <property type="entry name" value="SET"/>
    <property type="match status" value="1"/>
</dbReference>